<dbReference type="AlphaFoldDB" id="A0A1T4PEA9"/>
<reference evidence="2 3" key="1">
    <citation type="submission" date="2017-02" db="EMBL/GenBank/DDBJ databases">
        <authorList>
            <person name="Peterson S.W."/>
        </authorList>
    </citation>
    <scope>NUCLEOTIDE SEQUENCE [LARGE SCALE GENOMIC DNA]</scope>
    <source>
        <strain evidence="2 3">DSM 45154</strain>
    </source>
</reference>
<name>A0A1T4PEA9_9ACTN</name>
<feature type="region of interest" description="Disordered" evidence="1">
    <location>
        <begin position="50"/>
        <end position="72"/>
    </location>
</feature>
<dbReference type="EMBL" id="FUWS01000004">
    <property type="protein sequence ID" value="SJZ89913.1"/>
    <property type="molecule type" value="Genomic_DNA"/>
</dbReference>
<dbReference type="STRING" id="1122192.SAMN02745673_01773"/>
<gene>
    <name evidence="2" type="ORF">SAMN02745673_01773</name>
</gene>
<dbReference type="OrthoDB" id="3429403at2"/>
<evidence type="ECO:0000256" key="1">
    <source>
        <dbReference type="SAM" id="MobiDB-lite"/>
    </source>
</evidence>
<protein>
    <submittedName>
        <fullName evidence="2">Uncharacterized protein</fullName>
    </submittedName>
</protein>
<dbReference type="RefSeq" id="WP_144390037.1">
    <property type="nucleotide sequence ID" value="NZ_FUWS01000004.1"/>
</dbReference>
<keyword evidence="3" id="KW-1185">Reference proteome</keyword>
<proteinExistence type="predicted"/>
<evidence type="ECO:0000313" key="3">
    <source>
        <dbReference type="Proteomes" id="UP000190637"/>
    </source>
</evidence>
<accession>A0A1T4PEA9</accession>
<sequence>MADMTDDYVSIRLRGGPPYWAGKSLDKVYNRNEIEGVPLDELGVMLLVPDGVGVPEQPEGEDENPRALYGPESEDDRYTWVFQGFLPTSASDPGAAFQGG</sequence>
<evidence type="ECO:0000313" key="2">
    <source>
        <dbReference type="EMBL" id="SJZ89913.1"/>
    </source>
</evidence>
<organism evidence="2 3">
    <name type="scientific">Marinactinospora thermotolerans DSM 45154</name>
    <dbReference type="NCBI Taxonomy" id="1122192"/>
    <lineage>
        <taxon>Bacteria</taxon>
        <taxon>Bacillati</taxon>
        <taxon>Actinomycetota</taxon>
        <taxon>Actinomycetes</taxon>
        <taxon>Streptosporangiales</taxon>
        <taxon>Nocardiopsidaceae</taxon>
        <taxon>Marinactinospora</taxon>
    </lineage>
</organism>
<dbReference type="Proteomes" id="UP000190637">
    <property type="component" value="Unassembled WGS sequence"/>
</dbReference>